<protein>
    <submittedName>
        <fullName evidence="1">Uncharacterized protein</fullName>
    </submittedName>
</protein>
<dbReference type="EMBL" id="JAENGZ010001144">
    <property type="protein sequence ID" value="KAG6950309.1"/>
    <property type="molecule type" value="Genomic_DNA"/>
</dbReference>
<evidence type="ECO:0000313" key="1">
    <source>
        <dbReference type="EMBL" id="KAG6950309.1"/>
    </source>
</evidence>
<accession>A0A8T1U1W2</accession>
<gene>
    <name evidence="1" type="ORF">JG687_00014325</name>
</gene>
<comment type="caution">
    <text evidence="1">The sequence shown here is derived from an EMBL/GenBank/DDBJ whole genome shotgun (WGS) entry which is preliminary data.</text>
</comment>
<proteinExistence type="predicted"/>
<dbReference type="AlphaFoldDB" id="A0A8T1U1W2"/>
<name>A0A8T1U1W2_9STRA</name>
<sequence>MGERYNKLHRAPVYVPRLHLQARHRTLHATDDELTQAKELLETLSDFQEVIKALQDLTLILIGVRRVFDWEVWQYPAMKGGAGFRFCRRKLPSLGDRYHQDNRRGVGGHARARSLQRIQIRCSFAANGGDAAPVFGARFSKRGPSAYYVHTSVVGEVGANRHASKHGC</sequence>
<evidence type="ECO:0000313" key="2">
    <source>
        <dbReference type="Proteomes" id="UP000688947"/>
    </source>
</evidence>
<dbReference type="Proteomes" id="UP000688947">
    <property type="component" value="Unassembled WGS sequence"/>
</dbReference>
<reference evidence="1" key="1">
    <citation type="submission" date="2021-01" db="EMBL/GenBank/DDBJ databases">
        <title>Phytophthora aleatoria, a newly-described species from Pinus radiata is distinct from Phytophthora cactorum isolates based on comparative genomics.</title>
        <authorList>
            <person name="Mcdougal R."/>
            <person name="Panda P."/>
            <person name="Williams N."/>
            <person name="Studholme D.J."/>
        </authorList>
    </citation>
    <scope>NUCLEOTIDE SEQUENCE</scope>
    <source>
        <strain evidence="1">NZFS 3830</strain>
    </source>
</reference>
<organism evidence="1 2">
    <name type="scientific">Phytophthora cactorum</name>
    <dbReference type="NCBI Taxonomy" id="29920"/>
    <lineage>
        <taxon>Eukaryota</taxon>
        <taxon>Sar</taxon>
        <taxon>Stramenopiles</taxon>
        <taxon>Oomycota</taxon>
        <taxon>Peronosporomycetes</taxon>
        <taxon>Peronosporales</taxon>
        <taxon>Peronosporaceae</taxon>
        <taxon>Phytophthora</taxon>
    </lineage>
</organism>